<organism evidence="1 2">
    <name type="scientific">Adiantum capillus-veneris</name>
    <name type="common">Maidenhair fern</name>
    <dbReference type="NCBI Taxonomy" id="13818"/>
    <lineage>
        <taxon>Eukaryota</taxon>
        <taxon>Viridiplantae</taxon>
        <taxon>Streptophyta</taxon>
        <taxon>Embryophyta</taxon>
        <taxon>Tracheophyta</taxon>
        <taxon>Polypodiopsida</taxon>
        <taxon>Polypodiidae</taxon>
        <taxon>Polypodiales</taxon>
        <taxon>Pteridineae</taxon>
        <taxon>Pteridaceae</taxon>
        <taxon>Vittarioideae</taxon>
        <taxon>Adiantum</taxon>
    </lineage>
</organism>
<sequence>MPRRCVNRLLQVADLQLDIHLLRATLYSAPLHMAGGRLLLRHHTESSTSLLPLVRRTDIEADSLKGVSLTVTHWRLIAAISYLCWVCHPSSFAN</sequence>
<gene>
    <name evidence="1" type="ORF">GOP47_0018421</name>
</gene>
<name>A0A9D4Z9M0_ADICA</name>
<proteinExistence type="predicted"/>
<keyword evidence="2" id="KW-1185">Reference proteome</keyword>
<dbReference type="Proteomes" id="UP000886520">
    <property type="component" value="Chromosome 18"/>
</dbReference>
<reference evidence="1" key="1">
    <citation type="submission" date="2021-01" db="EMBL/GenBank/DDBJ databases">
        <title>Adiantum capillus-veneris genome.</title>
        <authorList>
            <person name="Fang Y."/>
            <person name="Liao Q."/>
        </authorList>
    </citation>
    <scope>NUCLEOTIDE SEQUENCE</scope>
    <source>
        <strain evidence="1">H3</strain>
        <tissue evidence="1">Leaf</tissue>
    </source>
</reference>
<accession>A0A9D4Z9M0</accession>
<protein>
    <submittedName>
        <fullName evidence="1">Uncharacterized protein</fullName>
    </submittedName>
</protein>
<dbReference type="AlphaFoldDB" id="A0A9D4Z9M0"/>
<evidence type="ECO:0000313" key="2">
    <source>
        <dbReference type="Proteomes" id="UP000886520"/>
    </source>
</evidence>
<evidence type="ECO:0000313" key="1">
    <source>
        <dbReference type="EMBL" id="KAI5065797.1"/>
    </source>
</evidence>
<dbReference type="EMBL" id="JABFUD020000018">
    <property type="protein sequence ID" value="KAI5065797.1"/>
    <property type="molecule type" value="Genomic_DNA"/>
</dbReference>
<comment type="caution">
    <text evidence="1">The sequence shown here is derived from an EMBL/GenBank/DDBJ whole genome shotgun (WGS) entry which is preliminary data.</text>
</comment>